<feature type="compositionally biased region" description="Basic and acidic residues" evidence="1">
    <location>
        <begin position="159"/>
        <end position="171"/>
    </location>
</feature>
<feature type="compositionally biased region" description="Basic and acidic residues" evidence="1">
    <location>
        <begin position="79"/>
        <end position="94"/>
    </location>
</feature>
<feature type="compositionally biased region" description="Basic residues" evidence="1">
    <location>
        <begin position="138"/>
        <end position="148"/>
    </location>
</feature>
<accession>A0A5J4P3I6</accession>
<dbReference type="GO" id="GO:0005868">
    <property type="term" value="C:cytoplasmic dynein complex"/>
    <property type="evidence" value="ECO:0007669"/>
    <property type="project" value="InterPro"/>
</dbReference>
<feature type="compositionally biased region" description="Basic and acidic residues" evidence="1">
    <location>
        <begin position="101"/>
        <end position="115"/>
    </location>
</feature>
<evidence type="ECO:0000313" key="2">
    <source>
        <dbReference type="EMBL" id="KAA3682033.1"/>
    </source>
</evidence>
<dbReference type="GO" id="GO:0005929">
    <property type="term" value="C:cilium"/>
    <property type="evidence" value="ECO:0007669"/>
    <property type="project" value="GOC"/>
</dbReference>
<feature type="compositionally biased region" description="Basic residues" evidence="1">
    <location>
        <begin position="21"/>
        <end position="30"/>
    </location>
</feature>
<dbReference type="GO" id="GO:0045503">
    <property type="term" value="F:dynein light chain binding"/>
    <property type="evidence" value="ECO:0007669"/>
    <property type="project" value="InterPro"/>
</dbReference>
<feature type="compositionally biased region" description="Polar residues" evidence="1">
    <location>
        <begin position="250"/>
        <end position="260"/>
    </location>
</feature>
<gene>
    <name evidence="2" type="ORF">DEA37_0010136</name>
</gene>
<sequence length="422" mass="47487">MHSRRRNSSFSTVKQAERTSKHNSKSHVPSRSKQSESQNAVVPKTVKSEQRKAQIPEAGDHVQPEELPVLHMKHKQRTRWGESDGKRQPDENKPIRLSQEVTDRRLHSAEKETPTRRTHNTSNDQTEGKKIGGEQHSSVRKRGHHKDRSRTETFITAEQIKENTGEELANESKPKVELMDWHHLKKAKAETGLVVEFSSDLDRKVEKTSKVSQMSATPLITVHYESLSADQQGCTEDPEEYGSDFEVPNSGGSESDSLSGPTNIAKLSEFQTFGEPSLHYLWSFVTHQNVDQPSTPSGQVINEHSPDTKQLIDFSRSFGSTVRRSGQRLLRRAKNLLRLIELEFDGTGHVFELKPLDGYANYMVRFGKANHCQVHVQTNDDALDREAQTDEIELCKGGGVWTQWPPLDTGDCSGYASASDTA</sequence>
<evidence type="ECO:0000313" key="3">
    <source>
        <dbReference type="Proteomes" id="UP000324629"/>
    </source>
</evidence>
<dbReference type="InterPro" id="IPR042505">
    <property type="entry name" value="DYNC2I1"/>
</dbReference>
<comment type="caution">
    <text evidence="2">The sequence shown here is derived from an EMBL/GenBank/DDBJ whole genome shotgun (WGS) entry which is preliminary data.</text>
</comment>
<feature type="compositionally biased region" description="Polar residues" evidence="1">
    <location>
        <begin position="31"/>
        <end position="40"/>
    </location>
</feature>
<dbReference type="Proteomes" id="UP000324629">
    <property type="component" value="Unassembled WGS sequence"/>
</dbReference>
<feature type="region of interest" description="Disordered" evidence="1">
    <location>
        <begin position="1"/>
        <end position="171"/>
    </location>
</feature>
<feature type="region of interest" description="Disordered" evidence="1">
    <location>
        <begin position="229"/>
        <end position="260"/>
    </location>
</feature>
<dbReference type="GO" id="GO:0045504">
    <property type="term" value="F:dynein heavy chain binding"/>
    <property type="evidence" value="ECO:0007669"/>
    <property type="project" value="InterPro"/>
</dbReference>
<dbReference type="EMBL" id="QNGE01000082">
    <property type="protein sequence ID" value="KAA3682033.1"/>
    <property type="molecule type" value="Genomic_DNA"/>
</dbReference>
<name>A0A5J4P3I6_9TREM</name>
<dbReference type="PANTHER" id="PTHR16022">
    <property type="entry name" value="WD REPEAT DOMAIN 60"/>
    <property type="match status" value="1"/>
</dbReference>
<protein>
    <submittedName>
        <fullName evidence="2">Uncharacterized protein</fullName>
    </submittedName>
</protein>
<dbReference type="PANTHER" id="PTHR16022:SF0">
    <property type="entry name" value="CYTOPLASMIC DYNEIN 2 INTERMEDIATE CHAIN 1"/>
    <property type="match status" value="1"/>
</dbReference>
<organism evidence="2 3">
    <name type="scientific">Paragonimus westermani</name>
    <dbReference type="NCBI Taxonomy" id="34504"/>
    <lineage>
        <taxon>Eukaryota</taxon>
        <taxon>Metazoa</taxon>
        <taxon>Spiralia</taxon>
        <taxon>Lophotrochozoa</taxon>
        <taxon>Platyhelminthes</taxon>
        <taxon>Trematoda</taxon>
        <taxon>Digenea</taxon>
        <taxon>Plagiorchiida</taxon>
        <taxon>Troglotremata</taxon>
        <taxon>Troglotrematidae</taxon>
        <taxon>Paragonimus</taxon>
    </lineage>
</organism>
<proteinExistence type="predicted"/>
<keyword evidence="3" id="KW-1185">Reference proteome</keyword>
<dbReference type="GO" id="GO:0042073">
    <property type="term" value="P:intraciliary transport"/>
    <property type="evidence" value="ECO:0007669"/>
    <property type="project" value="InterPro"/>
</dbReference>
<feature type="compositionally biased region" description="Basic and acidic residues" evidence="1">
    <location>
        <begin position="46"/>
        <end position="64"/>
    </location>
</feature>
<dbReference type="AlphaFoldDB" id="A0A5J4P3I6"/>
<reference evidence="2 3" key="1">
    <citation type="journal article" date="2019" name="Gigascience">
        <title>Whole-genome sequence of the oriental lung fluke Paragonimus westermani.</title>
        <authorList>
            <person name="Oey H."/>
            <person name="Zakrzewski M."/>
            <person name="Narain K."/>
            <person name="Devi K.R."/>
            <person name="Agatsuma T."/>
            <person name="Nawaratna S."/>
            <person name="Gobert G.N."/>
            <person name="Jones M.K."/>
            <person name="Ragan M.A."/>
            <person name="McManus D.P."/>
            <person name="Krause L."/>
        </authorList>
    </citation>
    <scope>NUCLEOTIDE SEQUENCE [LARGE SCALE GENOMIC DNA]</scope>
    <source>
        <strain evidence="2 3">IND2009</strain>
    </source>
</reference>
<evidence type="ECO:0000256" key="1">
    <source>
        <dbReference type="SAM" id="MobiDB-lite"/>
    </source>
</evidence>